<evidence type="ECO:0000256" key="1">
    <source>
        <dbReference type="ARBA" id="ARBA00022801"/>
    </source>
</evidence>
<proteinExistence type="predicted"/>
<dbReference type="PANTHER" id="PTHR48081:SF8">
    <property type="entry name" value="ALPHA_BETA HYDROLASE FOLD-3 DOMAIN-CONTAINING PROTEIN-RELATED"/>
    <property type="match status" value="1"/>
</dbReference>
<keyword evidence="4" id="KW-1185">Reference proteome</keyword>
<evidence type="ECO:0000259" key="2">
    <source>
        <dbReference type="Pfam" id="PF07859"/>
    </source>
</evidence>
<gene>
    <name evidence="3" type="ORF">SAMN06297251_11781</name>
</gene>
<dbReference type="Gene3D" id="3.40.50.1820">
    <property type="entry name" value="alpha/beta hydrolase"/>
    <property type="match status" value="1"/>
</dbReference>
<dbReference type="InterPro" id="IPR050300">
    <property type="entry name" value="GDXG_lipolytic_enzyme"/>
</dbReference>
<dbReference type="OrthoDB" id="9806180at2"/>
<dbReference type="GO" id="GO:0016787">
    <property type="term" value="F:hydrolase activity"/>
    <property type="evidence" value="ECO:0007669"/>
    <property type="project" value="UniProtKB-KW"/>
</dbReference>
<organism evidence="3 4">
    <name type="scientific">Fulvimarina manganoxydans</name>
    <dbReference type="NCBI Taxonomy" id="937218"/>
    <lineage>
        <taxon>Bacteria</taxon>
        <taxon>Pseudomonadati</taxon>
        <taxon>Pseudomonadota</taxon>
        <taxon>Alphaproteobacteria</taxon>
        <taxon>Hyphomicrobiales</taxon>
        <taxon>Aurantimonadaceae</taxon>
        <taxon>Fulvimarina</taxon>
    </lineage>
</organism>
<evidence type="ECO:0000313" key="4">
    <source>
        <dbReference type="Proteomes" id="UP000192656"/>
    </source>
</evidence>
<dbReference type="InterPro" id="IPR029058">
    <property type="entry name" value="AB_hydrolase_fold"/>
</dbReference>
<dbReference type="Proteomes" id="UP000192656">
    <property type="component" value="Unassembled WGS sequence"/>
</dbReference>
<accession>A0A1W2DTP8</accession>
<dbReference type="AlphaFoldDB" id="A0A1W2DTP8"/>
<sequence>MTSLLMLSPDQFDDAQIPADLRALNARIRAEHDRRPDTWSKPVAEVRQARAEGKGIFPPPRPDEDAETITIEAPNGAPLSLRIIRPRTREARGTFLHIHGGGWVFGAALENDPRLRRLAEATGLVTISVDYRLAPEHPFPAAGEDCLAAARALLAGRIGGAPTAFLAIGGESAGAHLSVVTLLRLRDEDGATPFHAANLVAGCYDLAMTPSVARFGEQRLILNTRDVGQFAAFAVPDASALREPLNSPLYADLADLPPAHFSCGTADLLLDDTLFMAARWLRAGNETEMSLMPGGCHVFEVFGTPSGEASLSRAEAFLNARIGAMIASQGG</sequence>
<dbReference type="STRING" id="937218.SAMN06297251_11781"/>
<dbReference type="InterPro" id="IPR013094">
    <property type="entry name" value="AB_hydrolase_3"/>
</dbReference>
<reference evidence="3 4" key="1">
    <citation type="submission" date="2017-04" db="EMBL/GenBank/DDBJ databases">
        <authorList>
            <person name="Afonso C.L."/>
            <person name="Miller P.J."/>
            <person name="Scott M.A."/>
            <person name="Spackman E."/>
            <person name="Goraichik I."/>
            <person name="Dimitrov K.M."/>
            <person name="Suarez D.L."/>
            <person name="Swayne D.E."/>
        </authorList>
    </citation>
    <scope>NUCLEOTIDE SEQUENCE [LARGE SCALE GENOMIC DNA]</scope>
    <source>
        <strain evidence="3 4">CGMCC 1.10972</strain>
    </source>
</reference>
<dbReference type="EMBL" id="FWXR01000017">
    <property type="protein sequence ID" value="SMD00392.1"/>
    <property type="molecule type" value="Genomic_DNA"/>
</dbReference>
<dbReference type="RefSeq" id="WP_139798446.1">
    <property type="nucleotide sequence ID" value="NZ_FWXR01000017.1"/>
</dbReference>
<evidence type="ECO:0000313" key="3">
    <source>
        <dbReference type="EMBL" id="SMD00392.1"/>
    </source>
</evidence>
<dbReference type="PANTHER" id="PTHR48081">
    <property type="entry name" value="AB HYDROLASE SUPERFAMILY PROTEIN C4A8.06C"/>
    <property type="match status" value="1"/>
</dbReference>
<feature type="domain" description="Alpha/beta hydrolase fold-3" evidence="2">
    <location>
        <begin position="96"/>
        <end position="299"/>
    </location>
</feature>
<protein>
    <submittedName>
        <fullName evidence="3">Acetyl esterase/lipase</fullName>
    </submittedName>
</protein>
<name>A0A1W2DTP8_9HYPH</name>
<keyword evidence="1" id="KW-0378">Hydrolase</keyword>
<dbReference type="SUPFAM" id="SSF53474">
    <property type="entry name" value="alpha/beta-Hydrolases"/>
    <property type="match status" value="1"/>
</dbReference>
<dbReference type="Pfam" id="PF07859">
    <property type="entry name" value="Abhydrolase_3"/>
    <property type="match status" value="1"/>
</dbReference>